<name>A0ABV3W4Z1_9BACI</name>
<accession>A0ABV3W4Z1</accession>
<proteinExistence type="predicted"/>
<organism evidence="1 2">
    <name type="scientific">Lysinibacillus xylanilyticus</name>
    <dbReference type="NCBI Taxonomy" id="582475"/>
    <lineage>
        <taxon>Bacteria</taxon>
        <taxon>Bacillati</taxon>
        <taxon>Bacillota</taxon>
        <taxon>Bacilli</taxon>
        <taxon>Bacillales</taxon>
        <taxon>Bacillaceae</taxon>
        <taxon>Lysinibacillus</taxon>
    </lineage>
</organism>
<dbReference type="RefSeq" id="WP_368638522.1">
    <property type="nucleotide sequence ID" value="NZ_JBFRHK010000024.1"/>
</dbReference>
<evidence type="ECO:0000313" key="1">
    <source>
        <dbReference type="EMBL" id="MEX3748103.1"/>
    </source>
</evidence>
<dbReference type="EMBL" id="JBFRHK010000024">
    <property type="protein sequence ID" value="MEX3748103.1"/>
    <property type="molecule type" value="Genomic_DNA"/>
</dbReference>
<reference evidence="1 2" key="1">
    <citation type="submission" date="2024-07" db="EMBL/GenBank/DDBJ databases">
        <title>Characterization of a bacterium isolated from hydrolysated instant sea cucumber by whole-genome sequencing and metabolomics.</title>
        <authorList>
            <person name="Luo X."/>
            <person name="Zhang Z."/>
            <person name="Zheng Z."/>
            <person name="Zhang W."/>
            <person name="Ming T."/>
            <person name="Jiao L."/>
            <person name="Su X."/>
            <person name="Kong F."/>
            <person name="Xu J."/>
        </authorList>
    </citation>
    <scope>NUCLEOTIDE SEQUENCE [LARGE SCALE GENOMIC DNA]</scope>
    <source>
        <strain evidence="1 2">XL-2024</strain>
    </source>
</reference>
<gene>
    <name evidence="1" type="ORF">AB1300_23790</name>
</gene>
<dbReference type="Proteomes" id="UP001558534">
    <property type="component" value="Unassembled WGS sequence"/>
</dbReference>
<sequence length="184" mass="20926">MSKPELYVSLAVGPDTGMEAHALRSTLEYFGARVTVHWIGRPNDLIDLLSGEDRDEKIDYLILNFHGDEGRLCMNELGEDVYERNEPRGEFFGPEEVMRYSKLNDIKVIAAGCTLGVEQLASAFLKSGCHSYIAPNDYIDCNANLMFLIRFMYEIINNNKTQQEAFDIAKSLDEDTSMYQLYLS</sequence>
<protein>
    <submittedName>
        <fullName evidence="1">Delta-aminolevulinic acid dehydratase</fullName>
    </submittedName>
</protein>
<keyword evidence="2" id="KW-1185">Reference proteome</keyword>
<evidence type="ECO:0000313" key="2">
    <source>
        <dbReference type="Proteomes" id="UP001558534"/>
    </source>
</evidence>
<comment type="caution">
    <text evidence="1">The sequence shown here is derived from an EMBL/GenBank/DDBJ whole genome shotgun (WGS) entry which is preliminary data.</text>
</comment>